<dbReference type="EMBL" id="UOEO01000001">
    <property type="protein sequence ID" value="VAW13998.1"/>
    <property type="molecule type" value="Genomic_DNA"/>
</dbReference>
<sequence length="73" mass="7915">MSKIQLPPAATTSANGKTAKLSKNAQNALLEAQARRQLIDNKAALSENERAGRGGLEPTRYDDWEVKGITSDF</sequence>
<comment type="similarity">
    <text evidence="1">Belongs to the SDHAF4 family.</text>
</comment>
<accession>A0A3B0T7J2</accession>
<evidence type="ECO:0008006" key="4">
    <source>
        <dbReference type="Google" id="ProtNLM"/>
    </source>
</evidence>
<dbReference type="Pfam" id="PF07896">
    <property type="entry name" value="DUF1674"/>
    <property type="match status" value="1"/>
</dbReference>
<feature type="compositionally biased region" description="Polar residues" evidence="2">
    <location>
        <begin position="10"/>
        <end position="20"/>
    </location>
</feature>
<feature type="region of interest" description="Disordered" evidence="2">
    <location>
        <begin position="1"/>
        <end position="20"/>
    </location>
</feature>
<protein>
    <recommendedName>
        <fullName evidence="4">DUF1674 domain-containing protein</fullName>
    </recommendedName>
</protein>
<evidence type="ECO:0000256" key="2">
    <source>
        <dbReference type="SAM" id="MobiDB-lite"/>
    </source>
</evidence>
<dbReference type="AlphaFoldDB" id="A0A3B0T7J2"/>
<reference evidence="3" key="1">
    <citation type="submission" date="2018-06" db="EMBL/GenBank/DDBJ databases">
        <authorList>
            <person name="Zhirakovskaya E."/>
        </authorList>
    </citation>
    <scope>NUCLEOTIDE SEQUENCE</scope>
</reference>
<evidence type="ECO:0000313" key="3">
    <source>
        <dbReference type="EMBL" id="VAW13998.1"/>
    </source>
</evidence>
<evidence type="ECO:0000256" key="1">
    <source>
        <dbReference type="ARBA" id="ARBA00005701"/>
    </source>
</evidence>
<proteinExistence type="inferred from homology"/>
<gene>
    <name evidence="3" type="ORF">MNBD_ALPHA12-1099</name>
</gene>
<name>A0A3B0T7J2_9ZZZZ</name>
<organism evidence="3">
    <name type="scientific">hydrothermal vent metagenome</name>
    <dbReference type="NCBI Taxonomy" id="652676"/>
    <lineage>
        <taxon>unclassified sequences</taxon>
        <taxon>metagenomes</taxon>
        <taxon>ecological metagenomes</taxon>
    </lineage>
</organism>
<dbReference type="InterPro" id="IPR012875">
    <property type="entry name" value="SDHF4"/>
</dbReference>